<evidence type="ECO:0000313" key="3">
    <source>
        <dbReference type="Proteomes" id="UP001597296"/>
    </source>
</evidence>
<comment type="caution">
    <text evidence="2">The sequence shown here is derived from an EMBL/GenBank/DDBJ whole genome shotgun (WGS) entry which is preliminary data.</text>
</comment>
<sequence length="201" mass="21622">MSWPRLLLLGVALAGLGPAGCGFRAIHAVPGPEELSADGRGKPGGAAELARIRIDPIADRTGQLVRNALLQRLSPRGEPADPLYTLTVRLTENYSDLGYRRDSYSTLSNLTLTASFTLNAEGLTLLSDSASTIVSFDSVGARYASVVMERDARDRAAVQIADDIRSRIAAALERYHDHPDDPSYRRKQDGVLPLAPSAARP</sequence>
<feature type="compositionally biased region" description="Basic and acidic residues" evidence="1">
    <location>
        <begin position="175"/>
        <end position="189"/>
    </location>
</feature>
<gene>
    <name evidence="2" type="primary">lptE</name>
    <name evidence="2" type="ORF">ACFSNB_14195</name>
</gene>
<dbReference type="InterPro" id="IPR007485">
    <property type="entry name" value="LPS_assembly_LptE"/>
</dbReference>
<proteinExistence type="predicted"/>
<dbReference type="Pfam" id="PF04390">
    <property type="entry name" value="LptE"/>
    <property type="match status" value="1"/>
</dbReference>
<accession>A0ABW5CCP2</accession>
<dbReference type="RefSeq" id="WP_377317691.1">
    <property type="nucleotide sequence ID" value="NZ_JBHUIY010000032.1"/>
</dbReference>
<protein>
    <submittedName>
        <fullName evidence="2">LPS assembly lipoprotein LptE</fullName>
    </submittedName>
</protein>
<keyword evidence="3" id="KW-1185">Reference proteome</keyword>
<keyword evidence="2" id="KW-0449">Lipoprotein</keyword>
<evidence type="ECO:0000256" key="1">
    <source>
        <dbReference type="SAM" id="MobiDB-lite"/>
    </source>
</evidence>
<evidence type="ECO:0000313" key="2">
    <source>
        <dbReference type="EMBL" id="MFD2234960.1"/>
    </source>
</evidence>
<feature type="region of interest" description="Disordered" evidence="1">
    <location>
        <begin position="175"/>
        <end position="201"/>
    </location>
</feature>
<dbReference type="Proteomes" id="UP001597296">
    <property type="component" value="Unassembled WGS sequence"/>
</dbReference>
<reference evidence="3" key="1">
    <citation type="journal article" date="2019" name="Int. J. Syst. Evol. Microbiol.">
        <title>The Global Catalogue of Microorganisms (GCM) 10K type strain sequencing project: providing services to taxonomists for standard genome sequencing and annotation.</title>
        <authorList>
            <consortium name="The Broad Institute Genomics Platform"/>
            <consortium name="The Broad Institute Genome Sequencing Center for Infectious Disease"/>
            <person name="Wu L."/>
            <person name="Ma J."/>
        </authorList>
    </citation>
    <scope>NUCLEOTIDE SEQUENCE [LARGE SCALE GENOMIC DNA]</scope>
    <source>
        <strain evidence="3">KCTC 15012</strain>
    </source>
</reference>
<dbReference type="Gene3D" id="3.30.160.150">
    <property type="entry name" value="Lipoprotein like domain"/>
    <property type="match status" value="1"/>
</dbReference>
<dbReference type="EMBL" id="JBHUIY010000032">
    <property type="protein sequence ID" value="MFD2234960.1"/>
    <property type="molecule type" value="Genomic_DNA"/>
</dbReference>
<organism evidence="2 3">
    <name type="scientific">Phaeospirillum tilakii</name>
    <dbReference type="NCBI Taxonomy" id="741673"/>
    <lineage>
        <taxon>Bacteria</taxon>
        <taxon>Pseudomonadati</taxon>
        <taxon>Pseudomonadota</taxon>
        <taxon>Alphaproteobacteria</taxon>
        <taxon>Rhodospirillales</taxon>
        <taxon>Rhodospirillaceae</taxon>
        <taxon>Phaeospirillum</taxon>
    </lineage>
</organism>
<name>A0ABW5CCP2_9PROT</name>